<keyword evidence="2" id="KW-1185">Reference proteome</keyword>
<evidence type="ECO:0000313" key="2">
    <source>
        <dbReference type="Proteomes" id="UP000790377"/>
    </source>
</evidence>
<dbReference type="EMBL" id="MU267928">
    <property type="protein sequence ID" value="KAH7907201.1"/>
    <property type="molecule type" value="Genomic_DNA"/>
</dbReference>
<feature type="non-terminal residue" evidence="1">
    <location>
        <position position="164"/>
    </location>
</feature>
<sequence>PPRLHFSQDISGLFSEWESSDLLVVNGRKIPVKYWGQFYKKTKGAKVTAWSTIRNEWGNWKFIVEEMQSHASEDEFWRKFSDSEGRPLSYKQILTQIFAQRTTSISQDASDARAFFGGDLDHPNAQGAFRYNKTGKSYLFTKDEAIAKKWRHLLNTQPDLAAQW</sequence>
<feature type="non-terminal residue" evidence="1">
    <location>
        <position position="1"/>
    </location>
</feature>
<organism evidence="1 2">
    <name type="scientific">Hygrophoropsis aurantiaca</name>
    <dbReference type="NCBI Taxonomy" id="72124"/>
    <lineage>
        <taxon>Eukaryota</taxon>
        <taxon>Fungi</taxon>
        <taxon>Dikarya</taxon>
        <taxon>Basidiomycota</taxon>
        <taxon>Agaricomycotina</taxon>
        <taxon>Agaricomycetes</taxon>
        <taxon>Agaricomycetidae</taxon>
        <taxon>Boletales</taxon>
        <taxon>Coniophorineae</taxon>
        <taxon>Hygrophoropsidaceae</taxon>
        <taxon>Hygrophoropsis</taxon>
    </lineage>
</organism>
<name>A0ACB8A1T4_9AGAM</name>
<protein>
    <submittedName>
        <fullName evidence="1">Uncharacterized protein</fullName>
    </submittedName>
</protein>
<evidence type="ECO:0000313" key="1">
    <source>
        <dbReference type="EMBL" id="KAH7907201.1"/>
    </source>
</evidence>
<reference evidence="1" key="1">
    <citation type="journal article" date="2021" name="New Phytol.">
        <title>Evolutionary innovations through gain and loss of genes in the ectomycorrhizal Boletales.</title>
        <authorList>
            <person name="Wu G."/>
            <person name="Miyauchi S."/>
            <person name="Morin E."/>
            <person name="Kuo A."/>
            <person name="Drula E."/>
            <person name="Varga T."/>
            <person name="Kohler A."/>
            <person name="Feng B."/>
            <person name="Cao Y."/>
            <person name="Lipzen A."/>
            <person name="Daum C."/>
            <person name="Hundley H."/>
            <person name="Pangilinan J."/>
            <person name="Johnson J."/>
            <person name="Barry K."/>
            <person name="LaButti K."/>
            <person name="Ng V."/>
            <person name="Ahrendt S."/>
            <person name="Min B."/>
            <person name="Choi I.G."/>
            <person name="Park H."/>
            <person name="Plett J.M."/>
            <person name="Magnuson J."/>
            <person name="Spatafora J.W."/>
            <person name="Nagy L.G."/>
            <person name="Henrissat B."/>
            <person name="Grigoriev I.V."/>
            <person name="Yang Z.L."/>
            <person name="Xu J."/>
            <person name="Martin F.M."/>
        </authorList>
    </citation>
    <scope>NUCLEOTIDE SEQUENCE</scope>
    <source>
        <strain evidence="1">ATCC 28755</strain>
    </source>
</reference>
<proteinExistence type="predicted"/>
<comment type="caution">
    <text evidence="1">The sequence shown here is derived from an EMBL/GenBank/DDBJ whole genome shotgun (WGS) entry which is preliminary data.</text>
</comment>
<dbReference type="Proteomes" id="UP000790377">
    <property type="component" value="Unassembled WGS sequence"/>
</dbReference>
<gene>
    <name evidence="1" type="ORF">BJ138DRAFT_987513</name>
</gene>
<accession>A0ACB8A1T4</accession>